<evidence type="ECO:0000313" key="2">
    <source>
        <dbReference type="Proteomes" id="UP000027073"/>
    </source>
</evidence>
<name>A0A067N6H7_PLEO1</name>
<sequence length="58" mass="6652">MIKLYAWKYTQELARYIPKTTNHGSSSSSSYPCSSRVLHVHAEIETFHCVVALRLLLN</sequence>
<dbReference type="AlphaFoldDB" id="A0A067N6H7"/>
<dbReference type="EMBL" id="KL198012">
    <property type="protein sequence ID" value="KDQ23643.1"/>
    <property type="molecule type" value="Genomic_DNA"/>
</dbReference>
<gene>
    <name evidence="1" type="ORF">PLEOSDRAFT_1090561</name>
</gene>
<dbReference type="VEuPathDB" id="FungiDB:PLEOSDRAFT_1090561"/>
<dbReference type="InParanoid" id="A0A067N6H7"/>
<evidence type="ECO:0000313" key="1">
    <source>
        <dbReference type="EMBL" id="KDQ23643.1"/>
    </source>
</evidence>
<dbReference type="Proteomes" id="UP000027073">
    <property type="component" value="Unassembled WGS sequence"/>
</dbReference>
<reference evidence="2" key="1">
    <citation type="journal article" date="2014" name="Proc. Natl. Acad. Sci. U.S.A.">
        <title>Extensive sampling of basidiomycete genomes demonstrates inadequacy of the white-rot/brown-rot paradigm for wood decay fungi.</title>
        <authorList>
            <person name="Riley R."/>
            <person name="Salamov A.A."/>
            <person name="Brown D.W."/>
            <person name="Nagy L.G."/>
            <person name="Floudas D."/>
            <person name="Held B.W."/>
            <person name="Levasseur A."/>
            <person name="Lombard V."/>
            <person name="Morin E."/>
            <person name="Otillar R."/>
            <person name="Lindquist E.A."/>
            <person name="Sun H."/>
            <person name="LaButti K.M."/>
            <person name="Schmutz J."/>
            <person name="Jabbour D."/>
            <person name="Luo H."/>
            <person name="Baker S.E."/>
            <person name="Pisabarro A.G."/>
            <person name="Walton J.D."/>
            <person name="Blanchette R.A."/>
            <person name="Henrissat B."/>
            <person name="Martin F."/>
            <person name="Cullen D."/>
            <person name="Hibbett D.S."/>
            <person name="Grigoriev I.V."/>
        </authorList>
    </citation>
    <scope>NUCLEOTIDE SEQUENCE [LARGE SCALE GENOMIC DNA]</scope>
    <source>
        <strain evidence="2">PC15</strain>
    </source>
</reference>
<accession>A0A067N6H7</accession>
<proteinExistence type="predicted"/>
<organism evidence="1 2">
    <name type="scientific">Pleurotus ostreatus (strain PC15)</name>
    <name type="common">Oyster mushroom</name>
    <dbReference type="NCBI Taxonomy" id="1137138"/>
    <lineage>
        <taxon>Eukaryota</taxon>
        <taxon>Fungi</taxon>
        <taxon>Dikarya</taxon>
        <taxon>Basidiomycota</taxon>
        <taxon>Agaricomycotina</taxon>
        <taxon>Agaricomycetes</taxon>
        <taxon>Agaricomycetidae</taxon>
        <taxon>Agaricales</taxon>
        <taxon>Pleurotineae</taxon>
        <taxon>Pleurotaceae</taxon>
        <taxon>Pleurotus</taxon>
    </lineage>
</organism>
<protein>
    <submittedName>
        <fullName evidence="1">Uncharacterized protein</fullName>
    </submittedName>
</protein>
<dbReference type="HOGENOM" id="CLU_2980117_0_0_1"/>